<reference evidence="3 6" key="1">
    <citation type="journal article" date="2014" name="Int. J. Syst. Evol. Microbiol.">
        <title>Complete genome sequence of Corynebacterium casei LMG S-19264T (=DSM 44701T), isolated from a smear-ripened cheese.</title>
        <authorList>
            <consortium name="US DOE Joint Genome Institute (JGI-PGF)"/>
            <person name="Walter F."/>
            <person name="Albersmeier A."/>
            <person name="Kalinowski J."/>
            <person name="Ruckert C."/>
        </authorList>
    </citation>
    <scope>NUCLEOTIDE SEQUENCE [LARGE SCALE GENOMIC DNA]</scope>
    <source>
        <strain evidence="3 6">JCM 4205</strain>
    </source>
</reference>
<dbReference type="EMBL" id="CP023693">
    <property type="protein sequence ID" value="QEV31848.1"/>
    <property type="molecule type" value="Genomic_DNA"/>
</dbReference>
<protein>
    <submittedName>
        <fullName evidence="3">Uncharacterized protein</fullName>
    </submittedName>
</protein>
<dbReference type="Proteomes" id="UP000326029">
    <property type="component" value="Chromosome"/>
</dbReference>
<sequence>MLLASKWDTAFDVARFLYVGFFSDLPAWVRYTVLGLGGSTVVYGFASWLRNRSSAGRGDGETVPEPETPVR</sequence>
<evidence type="ECO:0000313" key="3">
    <source>
        <dbReference type="EMBL" id="GGR30622.1"/>
    </source>
</evidence>
<keyword evidence="2" id="KW-0472">Membrane</keyword>
<gene>
    <name evidence="4" type="ORF">CP977_06450</name>
    <name evidence="3" type="ORF">GCM10010497_36380</name>
</gene>
<organism evidence="3 6">
    <name type="scientific">Streptomyces cinereoruber</name>
    <dbReference type="NCBI Taxonomy" id="67260"/>
    <lineage>
        <taxon>Bacteria</taxon>
        <taxon>Bacillati</taxon>
        <taxon>Actinomycetota</taxon>
        <taxon>Actinomycetes</taxon>
        <taxon>Kitasatosporales</taxon>
        <taxon>Streptomycetaceae</taxon>
        <taxon>Streptomyces</taxon>
    </lineage>
</organism>
<proteinExistence type="predicted"/>
<evidence type="ECO:0000256" key="1">
    <source>
        <dbReference type="SAM" id="MobiDB-lite"/>
    </source>
</evidence>
<feature type="transmembrane region" description="Helical" evidence="2">
    <location>
        <begin position="28"/>
        <end position="49"/>
    </location>
</feature>
<name>A0AAV4KJ55_9ACTN</name>
<evidence type="ECO:0000313" key="5">
    <source>
        <dbReference type="Proteomes" id="UP000326029"/>
    </source>
</evidence>
<dbReference type="AlphaFoldDB" id="A0AAV4KJ55"/>
<keyword evidence="5" id="KW-1185">Reference proteome</keyword>
<dbReference type="EMBL" id="BMSJ01000006">
    <property type="protein sequence ID" value="GGR30622.1"/>
    <property type="molecule type" value="Genomic_DNA"/>
</dbReference>
<reference evidence="3" key="3">
    <citation type="submission" date="2023-08" db="EMBL/GenBank/DDBJ databases">
        <authorList>
            <person name="Sun Q."/>
            <person name="Ohkuma M."/>
        </authorList>
    </citation>
    <scope>NUCLEOTIDE SEQUENCE</scope>
    <source>
        <strain evidence="3">JCM 4205</strain>
    </source>
</reference>
<accession>A0AAV4KJ55</accession>
<evidence type="ECO:0000313" key="6">
    <source>
        <dbReference type="Proteomes" id="UP000642014"/>
    </source>
</evidence>
<evidence type="ECO:0000313" key="4">
    <source>
        <dbReference type="EMBL" id="QEV31848.1"/>
    </source>
</evidence>
<dbReference type="GeneID" id="95453407"/>
<reference evidence="4 5" key="2">
    <citation type="submission" date="2017-09" db="EMBL/GenBank/DDBJ databases">
        <authorList>
            <person name="Lee N."/>
            <person name="Cho B.-K."/>
        </authorList>
    </citation>
    <scope>NUCLEOTIDE SEQUENCE [LARGE SCALE GENOMIC DNA]</scope>
    <source>
        <strain evidence="4 5">ATCC 19740</strain>
    </source>
</reference>
<keyword evidence="2" id="KW-1133">Transmembrane helix</keyword>
<feature type="region of interest" description="Disordered" evidence="1">
    <location>
        <begin position="52"/>
        <end position="71"/>
    </location>
</feature>
<evidence type="ECO:0000256" key="2">
    <source>
        <dbReference type="SAM" id="Phobius"/>
    </source>
</evidence>
<dbReference type="RefSeq" id="WP_062758426.1">
    <property type="nucleotide sequence ID" value="NZ_BMSJ01000006.1"/>
</dbReference>
<dbReference type="Proteomes" id="UP000642014">
    <property type="component" value="Unassembled WGS sequence"/>
</dbReference>
<keyword evidence="2" id="KW-0812">Transmembrane</keyword>